<keyword evidence="1" id="KW-0808">Transferase</keyword>
<dbReference type="InterPro" id="IPR029063">
    <property type="entry name" value="SAM-dependent_MTases_sf"/>
</dbReference>
<comment type="caution">
    <text evidence="1">The sequence shown here is derived from an EMBL/GenBank/DDBJ whole genome shotgun (WGS) entry which is preliminary data.</text>
</comment>
<dbReference type="EMBL" id="AACS02000001">
    <property type="protein sequence ID" value="EFI28624.1"/>
    <property type="molecule type" value="Genomic_DNA"/>
</dbReference>
<dbReference type="Proteomes" id="UP000001861">
    <property type="component" value="Unassembled WGS sequence"/>
</dbReference>
<dbReference type="eggNOG" id="ENOG502S5S2">
    <property type="taxonomic scope" value="Eukaryota"/>
</dbReference>
<evidence type="ECO:0000313" key="1">
    <source>
        <dbReference type="EMBL" id="EFI28624.1"/>
    </source>
</evidence>
<organism evidence="1 2">
    <name type="scientific">Coprinopsis cinerea (strain Okayama-7 / 130 / ATCC MYA-4618 / FGSC 9003)</name>
    <name type="common">Inky cap fungus</name>
    <name type="synonym">Hormographiella aspergillata</name>
    <dbReference type="NCBI Taxonomy" id="240176"/>
    <lineage>
        <taxon>Eukaryota</taxon>
        <taxon>Fungi</taxon>
        <taxon>Dikarya</taxon>
        <taxon>Basidiomycota</taxon>
        <taxon>Agaricomycotina</taxon>
        <taxon>Agaricomycetes</taxon>
        <taxon>Agaricomycetidae</taxon>
        <taxon>Agaricales</taxon>
        <taxon>Agaricineae</taxon>
        <taxon>Psathyrellaceae</taxon>
        <taxon>Coprinopsis</taxon>
    </lineage>
</organism>
<dbReference type="OrthoDB" id="61390at2759"/>
<dbReference type="Gene3D" id="3.40.50.150">
    <property type="entry name" value="Vaccinia Virus protein VP39"/>
    <property type="match status" value="1"/>
</dbReference>
<protein>
    <submittedName>
        <fullName evidence="1">Methyltransferase</fullName>
    </submittedName>
</protein>
<dbReference type="GO" id="GO:0032259">
    <property type="term" value="P:methylation"/>
    <property type="evidence" value="ECO:0007669"/>
    <property type="project" value="UniProtKB-KW"/>
</dbReference>
<name>D6RJP5_COPC7</name>
<proteinExistence type="predicted"/>
<dbReference type="GO" id="GO:0008168">
    <property type="term" value="F:methyltransferase activity"/>
    <property type="evidence" value="ECO:0007669"/>
    <property type="project" value="UniProtKB-KW"/>
</dbReference>
<dbReference type="InParanoid" id="D6RJP5"/>
<dbReference type="AlphaFoldDB" id="D6RJP5"/>
<evidence type="ECO:0000313" key="2">
    <source>
        <dbReference type="Proteomes" id="UP000001861"/>
    </source>
</evidence>
<dbReference type="RefSeq" id="XP_002912118.1">
    <property type="nucleotide sequence ID" value="XM_002912072.1"/>
</dbReference>
<dbReference type="STRING" id="240176.D6RJP5"/>
<reference evidence="1 2" key="1">
    <citation type="journal article" date="2010" name="Proc. Natl. Acad. Sci. U.S.A.">
        <title>Insights into evolution of multicellular fungi from the assembled chromosomes of the mushroom Coprinopsis cinerea (Coprinus cinereus).</title>
        <authorList>
            <person name="Stajich J.E."/>
            <person name="Wilke S.K."/>
            <person name="Ahren D."/>
            <person name="Au C.H."/>
            <person name="Birren B.W."/>
            <person name="Borodovsky M."/>
            <person name="Burns C."/>
            <person name="Canback B."/>
            <person name="Casselton L.A."/>
            <person name="Cheng C.K."/>
            <person name="Deng J."/>
            <person name="Dietrich F.S."/>
            <person name="Fargo D.C."/>
            <person name="Farman M.L."/>
            <person name="Gathman A.C."/>
            <person name="Goldberg J."/>
            <person name="Guigo R."/>
            <person name="Hoegger P.J."/>
            <person name="Hooker J.B."/>
            <person name="Huggins A."/>
            <person name="James T.Y."/>
            <person name="Kamada T."/>
            <person name="Kilaru S."/>
            <person name="Kodira C."/>
            <person name="Kues U."/>
            <person name="Kupfer D."/>
            <person name="Kwan H.S."/>
            <person name="Lomsadze A."/>
            <person name="Li W."/>
            <person name="Lilly W.W."/>
            <person name="Ma L.J."/>
            <person name="Mackey A.J."/>
            <person name="Manning G."/>
            <person name="Martin F."/>
            <person name="Muraguchi H."/>
            <person name="Natvig D.O."/>
            <person name="Palmerini H."/>
            <person name="Ramesh M.A."/>
            <person name="Rehmeyer C.J."/>
            <person name="Roe B.A."/>
            <person name="Shenoy N."/>
            <person name="Stanke M."/>
            <person name="Ter-Hovhannisyan V."/>
            <person name="Tunlid A."/>
            <person name="Velagapudi R."/>
            <person name="Vision T.J."/>
            <person name="Zeng Q."/>
            <person name="Zolan M.E."/>
            <person name="Pukkila P.J."/>
        </authorList>
    </citation>
    <scope>NUCLEOTIDE SEQUENCE [LARGE SCALE GENOMIC DNA]</scope>
    <source>
        <strain evidence="2">Okayama-7 / 130 / ATCC MYA-4618 / FGSC 9003</strain>
    </source>
</reference>
<sequence length="289" mass="32590">MVEYGVLEALASKLVSAARLKEGATILVSLVNADAISDGAPDHPLSPTTLFPPFDAILALDCAYHFNSRRLFLEQSFARLNPGGRIALADICFSKNDLDTFKTRLVTSLLRMMPLCNRVSLEEYQLHMQQTGYEEVEVEDITADVFSPFIAFLKTQGFGWWTFAVMLDVYENCDGITGTKTTLYIQRPLDCCNGYDIAANLSMTAFGSISVLLHPHMVYKSSSQIRCDVRDDPARQNFDFAGELCRCLEKAQQHQLLGDINHHRVVFVDFYSDHERAERAEFDRVLNQL</sequence>
<dbReference type="KEGG" id="cci:CC1G_13650"/>
<dbReference type="GeneID" id="6014144"/>
<dbReference type="SUPFAM" id="SSF53335">
    <property type="entry name" value="S-adenosyl-L-methionine-dependent methyltransferases"/>
    <property type="match status" value="1"/>
</dbReference>
<accession>D6RJP5</accession>
<gene>
    <name evidence="1" type="ORF">CC1G_13650</name>
</gene>
<keyword evidence="1" id="KW-0489">Methyltransferase</keyword>
<dbReference type="VEuPathDB" id="FungiDB:CC1G_13650"/>
<dbReference type="HOGENOM" id="CLU_963159_0_0_1"/>
<keyword evidence="2" id="KW-1185">Reference proteome</keyword>